<dbReference type="GO" id="GO:0003735">
    <property type="term" value="F:structural constituent of ribosome"/>
    <property type="evidence" value="ECO:0007669"/>
    <property type="project" value="InterPro"/>
</dbReference>
<sequence>MPPRLPIPSALRRGLSFLQPRTKAPLSTTAAPQAGRGDPRTAPPPPPPPSPPTTTTSSILSLGGDGGRGAPSSRPSTSTQALSNIYKDFSGPRPNRGSGGSGGGGGGGMGGSGGGGSGGSQYVEDMLRGNSRHNAYMRQLTRRWRPGDVYAPHDMSPSEMTKWRRTTARQKDLVDLLGIRPLDMYRNFSVISEFMTPHGRIMRGVETGLNPVNQRKMAKAIRRAIGLGLHPSVHRHPEILVRGPHRVLAQKMAKDISNTMNHF</sequence>
<dbReference type="InterPro" id="IPR036870">
    <property type="entry name" value="Ribosomal_bS18_sf"/>
</dbReference>
<dbReference type="PANTHER" id="PTHR13479">
    <property type="entry name" value="30S RIBOSOMAL PROTEIN S18"/>
    <property type="match status" value="1"/>
</dbReference>
<protein>
    <recommendedName>
        <fullName evidence="4">Small ribosomal subunit protein bS18m</fullName>
    </recommendedName>
</protein>
<evidence type="ECO:0000256" key="3">
    <source>
        <dbReference type="ARBA" id="ARBA00023274"/>
    </source>
</evidence>
<keyword evidence="7" id="KW-1185">Reference proteome</keyword>
<dbReference type="GO" id="GO:0070181">
    <property type="term" value="F:small ribosomal subunit rRNA binding"/>
    <property type="evidence" value="ECO:0007669"/>
    <property type="project" value="TreeGrafter"/>
</dbReference>
<feature type="compositionally biased region" description="Pro residues" evidence="5">
    <location>
        <begin position="41"/>
        <end position="52"/>
    </location>
</feature>
<feature type="compositionally biased region" description="Low complexity" evidence="5">
    <location>
        <begin position="53"/>
        <end position="62"/>
    </location>
</feature>
<dbReference type="EMBL" id="DF977449">
    <property type="protein sequence ID" value="GAP83214.2"/>
    <property type="molecule type" value="Genomic_DNA"/>
</dbReference>
<dbReference type="Gene3D" id="4.10.640.10">
    <property type="entry name" value="Ribosomal protein S18"/>
    <property type="match status" value="1"/>
</dbReference>
<dbReference type="SUPFAM" id="SSF46911">
    <property type="entry name" value="Ribosomal protein S18"/>
    <property type="match status" value="1"/>
</dbReference>
<dbReference type="Pfam" id="PF01084">
    <property type="entry name" value="Ribosomal_S18"/>
    <property type="match status" value="1"/>
</dbReference>
<dbReference type="Proteomes" id="UP000054516">
    <property type="component" value="Unassembled WGS sequence"/>
</dbReference>
<proteinExistence type="inferred from homology"/>
<evidence type="ECO:0000313" key="6">
    <source>
        <dbReference type="EMBL" id="GAP83214.2"/>
    </source>
</evidence>
<dbReference type="InterPro" id="IPR001648">
    <property type="entry name" value="Ribosomal_bS18"/>
</dbReference>
<evidence type="ECO:0000256" key="2">
    <source>
        <dbReference type="ARBA" id="ARBA00022980"/>
    </source>
</evidence>
<evidence type="ECO:0000256" key="5">
    <source>
        <dbReference type="SAM" id="MobiDB-lite"/>
    </source>
</evidence>
<feature type="region of interest" description="Disordered" evidence="5">
    <location>
        <begin position="1"/>
        <end position="124"/>
    </location>
</feature>
<dbReference type="FunFam" id="4.10.640.10:FF:000013">
    <property type="entry name" value="37S ribosomal protein S18"/>
    <property type="match status" value="1"/>
</dbReference>
<feature type="compositionally biased region" description="Low complexity" evidence="5">
    <location>
        <begin position="70"/>
        <end position="79"/>
    </location>
</feature>
<accession>A0A1S7UJ07</accession>
<organism evidence="6">
    <name type="scientific">Rosellinia necatrix</name>
    <name type="common">White root-rot fungus</name>
    <dbReference type="NCBI Taxonomy" id="77044"/>
    <lineage>
        <taxon>Eukaryota</taxon>
        <taxon>Fungi</taxon>
        <taxon>Dikarya</taxon>
        <taxon>Ascomycota</taxon>
        <taxon>Pezizomycotina</taxon>
        <taxon>Sordariomycetes</taxon>
        <taxon>Xylariomycetidae</taxon>
        <taxon>Xylariales</taxon>
        <taxon>Xylariaceae</taxon>
        <taxon>Rosellinia</taxon>
    </lineage>
</organism>
<dbReference type="GO" id="GO:0005763">
    <property type="term" value="C:mitochondrial small ribosomal subunit"/>
    <property type="evidence" value="ECO:0007669"/>
    <property type="project" value="TreeGrafter"/>
</dbReference>
<dbReference type="STRING" id="77044.A0A1S7UJ07"/>
<evidence type="ECO:0000256" key="4">
    <source>
        <dbReference type="ARBA" id="ARBA00035264"/>
    </source>
</evidence>
<name>A0A1S7UJ07_ROSNE</name>
<feature type="compositionally biased region" description="Gly residues" evidence="5">
    <location>
        <begin position="97"/>
        <end position="119"/>
    </location>
</feature>
<evidence type="ECO:0000256" key="1">
    <source>
        <dbReference type="ARBA" id="ARBA00005589"/>
    </source>
</evidence>
<dbReference type="OrthoDB" id="21463at2759"/>
<keyword evidence="3" id="KW-0687">Ribonucleoprotein</keyword>
<dbReference type="PANTHER" id="PTHR13479:SF40">
    <property type="entry name" value="SMALL RIBOSOMAL SUBUNIT PROTEIN BS18M"/>
    <property type="match status" value="1"/>
</dbReference>
<keyword evidence="2 6" id="KW-0689">Ribosomal protein</keyword>
<dbReference type="GO" id="GO:0032543">
    <property type="term" value="P:mitochondrial translation"/>
    <property type="evidence" value="ECO:0007669"/>
    <property type="project" value="TreeGrafter"/>
</dbReference>
<dbReference type="AlphaFoldDB" id="A0A1S7UJ07"/>
<gene>
    <name evidence="6" type="ORF">SAMD00023353_0402290</name>
</gene>
<reference evidence="6" key="1">
    <citation type="submission" date="2016-03" db="EMBL/GenBank/DDBJ databases">
        <title>Draft genome sequence of Rosellinia necatrix.</title>
        <authorList>
            <person name="Kanematsu S."/>
        </authorList>
    </citation>
    <scope>NUCLEOTIDE SEQUENCE [LARGE SCALE GENOMIC DNA]</scope>
    <source>
        <strain evidence="6">W97</strain>
    </source>
</reference>
<comment type="similarity">
    <text evidence="1">Belongs to the bacterial ribosomal protein bS18 family.</text>
</comment>
<evidence type="ECO:0000313" key="7">
    <source>
        <dbReference type="Proteomes" id="UP000054516"/>
    </source>
</evidence>